<accession>A0A0D3MSP8</accession>
<proteinExistence type="predicted"/>
<dbReference type="RefSeq" id="YP_009147681.1">
    <property type="nucleotide sequence ID" value="NC_027341.1"/>
</dbReference>
<protein>
    <submittedName>
        <fullName evidence="1">Uncharacterized protein</fullName>
    </submittedName>
</protein>
<keyword evidence="2" id="KW-1185">Reference proteome</keyword>
<dbReference type="KEGG" id="vg:24722290"/>
<name>A0A0D3MSP8_9CAUD</name>
<dbReference type="GeneID" id="24722290"/>
<reference evidence="1 2" key="1">
    <citation type="journal article" date="2015" name="Appl. Environ. Microbiol.">
        <title>Lactococcal 949 group phages recognize a carbohydrate receptor on the host cell surface.</title>
        <authorList>
            <person name="Mahony J."/>
            <person name="Randazzo W."/>
            <person name="Neve H."/>
            <person name="Settanni L."/>
            <person name="van Sinderen D."/>
        </authorList>
    </citation>
    <scope>NUCLEOTIDE SEQUENCE [LARGE SCALE GENOMIC DNA]</scope>
    <source>
        <strain evidence="1">WRP3</strain>
    </source>
</reference>
<evidence type="ECO:0000313" key="1">
    <source>
        <dbReference type="EMBL" id="AIX12527.1"/>
    </source>
</evidence>
<dbReference type="EMBL" id="KM677185">
    <property type="protein sequence ID" value="AIX12527.1"/>
    <property type="molecule type" value="Genomic_DNA"/>
</dbReference>
<gene>
    <name evidence="1" type="ORF">WRP3_024</name>
</gene>
<evidence type="ECO:0000313" key="2">
    <source>
        <dbReference type="Proteomes" id="UP000032686"/>
    </source>
</evidence>
<dbReference type="Proteomes" id="UP000032686">
    <property type="component" value="Segment"/>
</dbReference>
<sequence>MEGIMSELEKNSDTFVLFNSHYQVYLAIGTGTLMIEANVVHTTPSPETARTFSIYAQAREFMNLLNEYHDKEFEAWGVINSEYIDFFCKVAEPQPQLMIKKSIADKLDDIFTTFIRERHSSSVWNLLWRAEEIDWEIGEQLSALLPDENQVNIAIAYIAGKALGVDLVKVVEE</sequence>
<dbReference type="OrthoDB" id="28278at10239"/>
<organism evidence="1 2">
    <name type="scientific">Lactococcus phage WRP3</name>
    <dbReference type="NCBI Taxonomy" id="1560313"/>
    <lineage>
        <taxon>Viruses</taxon>
        <taxon>Duplodnaviria</taxon>
        <taxon>Heunggongvirae</taxon>
        <taxon>Uroviricota</taxon>
        <taxon>Caudoviricetes</taxon>
        <taxon>Audreyjarvisvirus</taxon>
        <taxon>Audreyjarvisvirus WRP3</taxon>
    </lineage>
</organism>